<evidence type="ECO:0000259" key="6">
    <source>
        <dbReference type="PROSITE" id="PS50893"/>
    </source>
</evidence>
<dbReference type="PANTHER" id="PTHR24220:SF470">
    <property type="entry name" value="CELL DIVISION ATP-BINDING PROTEIN FTSE"/>
    <property type="match status" value="1"/>
</dbReference>
<dbReference type="AlphaFoldDB" id="A0AA35GAF1"/>
<feature type="region of interest" description="Disordered" evidence="5">
    <location>
        <begin position="222"/>
        <end position="246"/>
    </location>
</feature>
<name>A0AA35GAF1_9FIRM</name>
<dbReference type="EMBL" id="AP025628">
    <property type="protein sequence ID" value="BDG62433.1"/>
    <property type="molecule type" value="Genomic_DNA"/>
</dbReference>
<organism evidence="7 8">
    <name type="scientific">Caldinitratiruptor microaerophilus</name>
    <dbReference type="NCBI Taxonomy" id="671077"/>
    <lineage>
        <taxon>Bacteria</taxon>
        <taxon>Bacillati</taxon>
        <taxon>Bacillota</taxon>
        <taxon>Clostridia</taxon>
        <taxon>Eubacteriales</taxon>
        <taxon>Symbiobacteriaceae</taxon>
        <taxon>Caldinitratiruptor</taxon>
    </lineage>
</organism>
<sequence>MIRARALRAVYPGGVVALDGVDLDVAPGELVFLTGRSGAGKTTLLRLLLGAAVPAAGSLTVLGVDMTRAAPEDVQRVRRRIGMVFQEFRLFRGRSAYDNVAIALRVAGVGGAELRRRTLEALAAVGLADLAGRRVETLSWGQQQRVAVARALVRRPALVLADEPTGNLDAETAGAVVDLLAAARQAGATVLVATHDRGAIERAGGRIVQLEGGRIVADTGAPAPAAAALEPGGGTASRREGPDGAR</sequence>
<dbReference type="PANTHER" id="PTHR24220">
    <property type="entry name" value="IMPORT ATP-BINDING PROTEIN"/>
    <property type="match status" value="1"/>
</dbReference>
<dbReference type="PROSITE" id="PS50893">
    <property type="entry name" value="ABC_TRANSPORTER_2"/>
    <property type="match status" value="1"/>
</dbReference>
<evidence type="ECO:0000256" key="2">
    <source>
        <dbReference type="ARBA" id="ARBA00022448"/>
    </source>
</evidence>
<dbReference type="SMART" id="SM00382">
    <property type="entry name" value="AAA"/>
    <property type="match status" value="1"/>
</dbReference>
<feature type="compositionally biased region" description="Basic and acidic residues" evidence="5">
    <location>
        <begin position="237"/>
        <end position="246"/>
    </location>
</feature>
<dbReference type="SUPFAM" id="SSF52540">
    <property type="entry name" value="P-loop containing nucleoside triphosphate hydrolases"/>
    <property type="match status" value="1"/>
</dbReference>
<dbReference type="InterPro" id="IPR015854">
    <property type="entry name" value="ABC_transpr_LolD-like"/>
</dbReference>
<feature type="domain" description="ABC transporter" evidence="6">
    <location>
        <begin position="2"/>
        <end position="237"/>
    </location>
</feature>
<reference evidence="7" key="1">
    <citation type="submission" date="2022-03" db="EMBL/GenBank/DDBJ databases">
        <title>Complete genome sequence of Caldinitratiruptor microaerophilus.</title>
        <authorList>
            <person name="Mukaiyama R."/>
            <person name="Nishiyama T."/>
            <person name="Ueda K."/>
        </authorList>
    </citation>
    <scope>NUCLEOTIDE SEQUENCE</scope>
    <source>
        <strain evidence="7">JCM 16183</strain>
    </source>
</reference>
<evidence type="ECO:0000256" key="3">
    <source>
        <dbReference type="ARBA" id="ARBA00022741"/>
    </source>
</evidence>
<keyword evidence="3" id="KW-0547">Nucleotide-binding</keyword>
<keyword evidence="2" id="KW-0813">Transport</keyword>
<evidence type="ECO:0000256" key="4">
    <source>
        <dbReference type="ARBA" id="ARBA00022840"/>
    </source>
</evidence>
<dbReference type="GO" id="GO:0022857">
    <property type="term" value="F:transmembrane transporter activity"/>
    <property type="evidence" value="ECO:0007669"/>
    <property type="project" value="TreeGrafter"/>
</dbReference>
<keyword evidence="8" id="KW-1185">Reference proteome</keyword>
<dbReference type="InterPro" id="IPR017911">
    <property type="entry name" value="MacB-like_ATP-bd"/>
</dbReference>
<dbReference type="GO" id="GO:0016887">
    <property type="term" value="F:ATP hydrolysis activity"/>
    <property type="evidence" value="ECO:0007669"/>
    <property type="project" value="InterPro"/>
</dbReference>
<keyword evidence="4" id="KW-0067">ATP-binding</keyword>
<dbReference type="RefSeq" id="WP_264843020.1">
    <property type="nucleotide sequence ID" value="NZ_AP025628.1"/>
</dbReference>
<proteinExistence type="inferred from homology"/>
<dbReference type="Proteomes" id="UP001163687">
    <property type="component" value="Chromosome"/>
</dbReference>
<dbReference type="GO" id="GO:0005886">
    <property type="term" value="C:plasma membrane"/>
    <property type="evidence" value="ECO:0007669"/>
    <property type="project" value="TreeGrafter"/>
</dbReference>
<dbReference type="Gene3D" id="3.40.50.300">
    <property type="entry name" value="P-loop containing nucleotide triphosphate hydrolases"/>
    <property type="match status" value="1"/>
</dbReference>
<accession>A0AA35GAF1</accession>
<evidence type="ECO:0000256" key="5">
    <source>
        <dbReference type="SAM" id="MobiDB-lite"/>
    </source>
</evidence>
<protein>
    <recommendedName>
        <fullName evidence="6">ABC transporter domain-containing protein</fullName>
    </recommendedName>
</protein>
<dbReference type="InterPro" id="IPR003439">
    <property type="entry name" value="ABC_transporter-like_ATP-bd"/>
</dbReference>
<dbReference type="FunFam" id="3.40.50.300:FF:000056">
    <property type="entry name" value="Cell division ATP-binding protein FtsE"/>
    <property type="match status" value="1"/>
</dbReference>
<comment type="similarity">
    <text evidence="1">Belongs to the ABC transporter superfamily.</text>
</comment>
<dbReference type="GO" id="GO:0005524">
    <property type="term" value="F:ATP binding"/>
    <property type="evidence" value="ECO:0007669"/>
    <property type="project" value="UniProtKB-KW"/>
</dbReference>
<dbReference type="InterPro" id="IPR003593">
    <property type="entry name" value="AAA+_ATPase"/>
</dbReference>
<evidence type="ECO:0000313" key="7">
    <source>
        <dbReference type="EMBL" id="BDG62433.1"/>
    </source>
</evidence>
<dbReference type="CDD" id="cd03255">
    <property type="entry name" value="ABC_MJ0796_LolCDE_FtsE"/>
    <property type="match status" value="1"/>
</dbReference>
<dbReference type="Pfam" id="PF00005">
    <property type="entry name" value="ABC_tran"/>
    <property type="match status" value="1"/>
</dbReference>
<dbReference type="InterPro" id="IPR027417">
    <property type="entry name" value="P-loop_NTPase"/>
</dbReference>
<evidence type="ECO:0000256" key="1">
    <source>
        <dbReference type="ARBA" id="ARBA00005417"/>
    </source>
</evidence>
<dbReference type="KEGG" id="cmic:caldi_35230"/>
<evidence type="ECO:0000313" key="8">
    <source>
        <dbReference type="Proteomes" id="UP001163687"/>
    </source>
</evidence>
<gene>
    <name evidence="7" type="ORF">caldi_35230</name>
</gene>